<reference evidence="4" key="1">
    <citation type="submission" date="2021-01" db="EMBL/GenBank/DDBJ databases">
        <title>Whole genome shotgun sequence of Rhizocola hellebori NBRC 109834.</title>
        <authorList>
            <person name="Komaki H."/>
            <person name="Tamura T."/>
        </authorList>
    </citation>
    <scope>NUCLEOTIDE SEQUENCE</scope>
    <source>
        <strain evidence="4">NBRC 109834</strain>
    </source>
</reference>
<dbReference type="RefSeq" id="WP_203907347.1">
    <property type="nucleotide sequence ID" value="NZ_BONY01000007.1"/>
</dbReference>
<evidence type="ECO:0000313" key="5">
    <source>
        <dbReference type="Proteomes" id="UP000612899"/>
    </source>
</evidence>
<proteinExistence type="predicted"/>
<dbReference type="Gene3D" id="1.25.40.20">
    <property type="entry name" value="Ankyrin repeat-containing domain"/>
    <property type="match status" value="2"/>
</dbReference>
<accession>A0A8J3Q580</accession>
<dbReference type="PROSITE" id="PS50297">
    <property type="entry name" value="ANK_REP_REGION"/>
    <property type="match status" value="1"/>
</dbReference>
<dbReference type="PANTHER" id="PTHR24198:SF165">
    <property type="entry name" value="ANKYRIN REPEAT-CONTAINING PROTEIN-RELATED"/>
    <property type="match status" value="1"/>
</dbReference>
<dbReference type="Pfam" id="PF13637">
    <property type="entry name" value="Ank_4"/>
    <property type="match status" value="1"/>
</dbReference>
<gene>
    <name evidence="4" type="ORF">Rhe02_15070</name>
</gene>
<evidence type="ECO:0000256" key="1">
    <source>
        <dbReference type="ARBA" id="ARBA00022737"/>
    </source>
</evidence>
<organism evidence="4 5">
    <name type="scientific">Rhizocola hellebori</name>
    <dbReference type="NCBI Taxonomy" id="1392758"/>
    <lineage>
        <taxon>Bacteria</taxon>
        <taxon>Bacillati</taxon>
        <taxon>Actinomycetota</taxon>
        <taxon>Actinomycetes</taxon>
        <taxon>Micromonosporales</taxon>
        <taxon>Micromonosporaceae</taxon>
        <taxon>Rhizocola</taxon>
    </lineage>
</organism>
<dbReference type="AlphaFoldDB" id="A0A8J3Q580"/>
<dbReference type="InterPro" id="IPR036770">
    <property type="entry name" value="Ankyrin_rpt-contain_sf"/>
</dbReference>
<comment type="caution">
    <text evidence="4">The sequence shown here is derived from an EMBL/GenBank/DDBJ whole genome shotgun (WGS) entry which is preliminary data.</text>
</comment>
<dbReference type="EMBL" id="BONY01000007">
    <property type="protein sequence ID" value="GIH03440.1"/>
    <property type="molecule type" value="Genomic_DNA"/>
</dbReference>
<dbReference type="PANTHER" id="PTHR24198">
    <property type="entry name" value="ANKYRIN REPEAT AND PROTEIN KINASE DOMAIN-CONTAINING PROTEIN"/>
    <property type="match status" value="1"/>
</dbReference>
<name>A0A8J3Q580_9ACTN</name>
<dbReference type="PROSITE" id="PS50088">
    <property type="entry name" value="ANK_REPEAT"/>
    <property type="match status" value="1"/>
</dbReference>
<keyword evidence="2 3" id="KW-0040">ANK repeat</keyword>
<evidence type="ECO:0000313" key="4">
    <source>
        <dbReference type="EMBL" id="GIH03440.1"/>
    </source>
</evidence>
<evidence type="ECO:0000256" key="2">
    <source>
        <dbReference type="ARBA" id="ARBA00023043"/>
    </source>
</evidence>
<keyword evidence="1" id="KW-0677">Repeat</keyword>
<evidence type="ECO:0000256" key="3">
    <source>
        <dbReference type="PROSITE-ProRule" id="PRU00023"/>
    </source>
</evidence>
<dbReference type="Pfam" id="PF12796">
    <property type="entry name" value="Ank_2"/>
    <property type="match status" value="1"/>
</dbReference>
<sequence>MQIERHFDLPIPPTPADLAAESDARAAAADIATDDARQAVADEYGYPDWTALESSAAQPVEIRPISRLGIDLNGYEENAQLYLTELSEGSPAAALRFRAYVPRLADVQDLASRATLEDAKLVVAREVGCLTWPELVDTVQQMAMRKWSGTRWCDADGTQGEVVKAVLRGEATRVRELLAARPDLVDLRDADGATLLETIAQPHGLGTHVDDLAVVQAITDSGADTDRAVNLAAGFNRVNLLDALLAAGADVTNTVEWGITPLEAALYHGSAEATQTLAAVAIVPRAYWVAAGCNRIDLLEDFHDEKGALRPEAYRWRPNLADVGWPVGPPLQDDQKTVMAEAFGFACQVGATDAVRWLIDHGVDINAQPWPGLTGLHFAVSAGRGDTVDLLMAHGPDLSIKDFQHDATAVQWAEHHASAHPDSPRILQLLSDAAR</sequence>
<dbReference type="Proteomes" id="UP000612899">
    <property type="component" value="Unassembled WGS sequence"/>
</dbReference>
<dbReference type="InterPro" id="IPR002110">
    <property type="entry name" value="Ankyrin_rpt"/>
</dbReference>
<dbReference type="GO" id="GO:0005737">
    <property type="term" value="C:cytoplasm"/>
    <property type="evidence" value="ECO:0007669"/>
    <property type="project" value="TreeGrafter"/>
</dbReference>
<evidence type="ECO:0008006" key="6">
    <source>
        <dbReference type="Google" id="ProtNLM"/>
    </source>
</evidence>
<keyword evidence="5" id="KW-1185">Reference proteome</keyword>
<dbReference type="SMART" id="SM00248">
    <property type="entry name" value="ANK"/>
    <property type="match status" value="4"/>
</dbReference>
<dbReference type="SUPFAM" id="SSF48403">
    <property type="entry name" value="Ankyrin repeat"/>
    <property type="match status" value="1"/>
</dbReference>
<feature type="repeat" description="ANK" evidence="3">
    <location>
        <begin position="371"/>
        <end position="403"/>
    </location>
</feature>
<protein>
    <recommendedName>
        <fullName evidence="6">Ankyrin repeat domain-containing protein</fullName>
    </recommendedName>
</protein>